<protein>
    <recommendedName>
        <fullName evidence="2">Thioredoxin domain-containing protein</fullName>
    </recommendedName>
</protein>
<dbReference type="PANTHER" id="PTHR44303">
    <property type="entry name" value="DNAJ HOMOLOG SUBFAMILY C MEMBER 16"/>
    <property type="match status" value="1"/>
</dbReference>
<dbReference type="AlphaFoldDB" id="A0A7S0SKS1"/>
<evidence type="ECO:0008006" key="2">
    <source>
        <dbReference type="Google" id="ProtNLM"/>
    </source>
</evidence>
<reference evidence="1" key="1">
    <citation type="submission" date="2021-01" db="EMBL/GenBank/DDBJ databases">
        <authorList>
            <person name="Corre E."/>
            <person name="Pelletier E."/>
            <person name="Niang G."/>
            <person name="Scheremetjew M."/>
            <person name="Finn R."/>
            <person name="Kale V."/>
            <person name="Holt S."/>
            <person name="Cochrane G."/>
            <person name="Meng A."/>
            <person name="Brown T."/>
            <person name="Cohen L."/>
        </authorList>
    </citation>
    <scope>NUCLEOTIDE SEQUENCE</scope>
    <source>
        <strain evidence="1">SL-175</strain>
    </source>
</reference>
<gene>
    <name evidence="1" type="ORF">MANT1106_LOCUS11339</name>
</gene>
<dbReference type="PANTHER" id="PTHR44303:SF2">
    <property type="entry name" value="DNAJ HOMOLOG SUBFAMILY C MEMBER 16"/>
    <property type="match status" value="1"/>
</dbReference>
<dbReference type="SUPFAM" id="SSF52833">
    <property type="entry name" value="Thioredoxin-like"/>
    <property type="match status" value="1"/>
</dbReference>
<proteinExistence type="predicted"/>
<dbReference type="InterPro" id="IPR052448">
    <property type="entry name" value="DnaJ_C16_autophagy_reg"/>
</dbReference>
<name>A0A7S0SKS1_9CHLO</name>
<organism evidence="1">
    <name type="scientific">Mantoniella antarctica</name>
    <dbReference type="NCBI Taxonomy" id="81844"/>
    <lineage>
        <taxon>Eukaryota</taxon>
        <taxon>Viridiplantae</taxon>
        <taxon>Chlorophyta</taxon>
        <taxon>Mamiellophyceae</taxon>
        <taxon>Mamiellales</taxon>
        <taxon>Mamiellaceae</taxon>
        <taxon>Mantoniella</taxon>
    </lineage>
</organism>
<dbReference type="InterPro" id="IPR036249">
    <property type="entry name" value="Thioredoxin-like_sf"/>
</dbReference>
<accession>A0A7S0SKS1</accession>
<sequence length="545" mass="60157">MDGIAKLGRINIALYPTLAAQVAPRHLFSTEPVHTRDLPVVVGYPRECKSYFCSRRYRGLMKESALSAFVMDRLLRLEDVLVQTRDTLPAFIATDPEKVKFIVFSPRSSPTSPLLRRAATEYHKDVTFARIHYKQSDASHWTRKFGVHTPPAVMVLKEGGRKVVEHEVSGKDRLKALLIEHRLHILPQIRISNLKATGCKPGGLVQVCAVVVGVAGAAFDDVKSVLRKAKLALDPSVAVPKSLSTLASALESKEISFVWIDAKDQKGYCQALLSTDEAAHKSCGQASMEPRVVAMRFRDGPDKIEHGMFSGAMHEDAILSWLTGVFTDGQDSSSVLIPADRGAANFPELKVEVHGVVEKLQRIKAEVASTAYDWGEELVYMCIESGPLVPAFILLLILFIPTFFQGASKPKPSVKRESGSKMDGDGVIDFDEKTLACLKDSRREMAVMMFVQGSKTDQEVFKLLRSSFWREQSLKFGVVDLTKLPAWSEFADNIEGGGVSTIVIWHPSRAKYQRIGNGDTPHPALCSQVGKILDGVSPWEEGAWP</sequence>
<dbReference type="EMBL" id="HBFC01019060">
    <property type="protein sequence ID" value="CAD8708656.1"/>
    <property type="molecule type" value="Transcribed_RNA"/>
</dbReference>
<evidence type="ECO:0000313" key="1">
    <source>
        <dbReference type="EMBL" id="CAD8708656.1"/>
    </source>
</evidence>